<feature type="transmembrane region" description="Helical" evidence="12">
    <location>
        <begin position="54"/>
        <end position="76"/>
    </location>
</feature>
<evidence type="ECO:0000256" key="2">
    <source>
        <dbReference type="ARBA" id="ARBA00007019"/>
    </source>
</evidence>
<feature type="transmembrane region" description="Helical" evidence="12">
    <location>
        <begin position="23"/>
        <end position="42"/>
    </location>
</feature>
<sequence length="642" mass="68929">MASAPAVPVPQGASASAHPAGPALMVAALGVVFGDIGTSPLYAFKETLNSEHGVAFTTGAVLGLLSLIFWGLMVVVTLKYVVFVLRADHDGEGGILALQALARHAAGSPDRRGRTHPAMVTATIGLGLLGAAMFYGDSLITPAISVLSAVEGLEVQAPALQRWVIPLTLVILVLLFMVQRRGTGAVGKVFGPVMLLWFGTLGVSGAMQVIEQPAVLEALDPRHAVRFLVEHRAQSLAVLGAVFLAFTGGEALYADMGHFGARPIRLAWLLIALPALVLNYFGQGALVLADPQAVDNPFFRLFPSWALLPVVGLAAMATVIASQAVISGAFSLTAQAMRLGYLPRMRVVQTSGESIGQVYVPVINWLLMVGVLLLVLGFRSSSALSAAYGIAVSITMVTTTLLAGLVAWRLWHWNRVAVLLGVIVFVGVDLAFVVANTLKVADGGWLTLAVAVVAMVLFSTWAKGVRLTRAELVAELIPLPDFVDSLVLEMPFRARGTAVFLTADALSVPHALLHNLHHNQVLHEQVFVMQMLACETPRVPARERIEAQNLGHGIWAVKVRYGFMEPPNVPEFVRMLAYQKGLAVESMATSYFISRASLGRRRLPAFSGMRQALFSWLQRNAGRASDYFHLPENRLVEMGQRL</sequence>
<evidence type="ECO:0000256" key="6">
    <source>
        <dbReference type="ARBA" id="ARBA00022692"/>
    </source>
</evidence>
<keyword evidence="9 12" id="KW-1133">Transmembrane helix</keyword>
<dbReference type="GO" id="GO:0015293">
    <property type="term" value="F:symporter activity"/>
    <property type="evidence" value="ECO:0007669"/>
    <property type="project" value="UniProtKB-UniRule"/>
</dbReference>
<dbReference type="RefSeq" id="WP_425326699.1">
    <property type="nucleotide sequence ID" value="NZ_QQAV01000004.1"/>
</dbReference>
<feature type="transmembrane region" description="Helical" evidence="12">
    <location>
        <begin position="118"/>
        <end position="140"/>
    </location>
</feature>
<comment type="caution">
    <text evidence="15">The sequence shown here is derived from an EMBL/GenBank/DDBJ whole genome shotgun (WGS) entry which is preliminary data.</text>
</comment>
<feature type="domain" description="K+ potassium transporter integral membrane" evidence="13">
    <location>
        <begin position="25"/>
        <end position="483"/>
    </location>
</feature>
<keyword evidence="7 12" id="KW-0769">Symport</keyword>
<comment type="function">
    <text evidence="12">Transport of potassium into the cell. Likely operates as a K(+):H(+) symporter.</text>
</comment>
<feature type="transmembrane region" description="Helical" evidence="12">
    <location>
        <begin position="418"/>
        <end position="438"/>
    </location>
</feature>
<keyword evidence="8 12" id="KW-0630">Potassium</keyword>
<dbReference type="EMBL" id="QQAV01000004">
    <property type="protein sequence ID" value="RDI25025.1"/>
    <property type="molecule type" value="Genomic_DNA"/>
</dbReference>
<keyword evidence="16" id="KW-1185">Reference proteome</keyword>
<evidence type="ECO:0000256" key="10">
    <source>
        <dbReference type="ARBA" id="ARBA00023065"/>
    </source>
</evidence>
<evidence type="ECO:0000256" key="5">
    <source>
        <dbReference type="ARBA" id="ARBA00022538"/>
    </source>
</evidence>
<feature type="transmembrane region" description="Helical" evidence="12">
    <location>
        <begin position="190"/>
        <end position="210"/>
    </location>
</feature>
<dbReference type="PANTHER" id="PTHR30540:SF79">
    <property type="entry name" value="LOW AFFINITY POTASSIUM TRANSPORT SYSTEM PROTEIN KUP"/>
    <property type="match status" value="1"/>
</dbReference>
<dbReference type="InterPro" id="IPR023051">
    <property type="entry name" value="Kup"/>
</dbReference>
<dbReference type="Pfam" id="PF02705">
    <property type="entry name" value="K_trans"/>
    <property type="match status" value="1"/>
</dbReference>
<comment type="catalytic activity">
    <reaction evidence="12">
        <text>K(+)(in) + H(+)(in) = K(+)(out) + H(+)(out)</text>
        <dbReference type="Rhea" id="RHEA:28490"/>
        <dbReference type="ChEBI" id="CHEBI:15378"/>
        <dbReference type="ChEBI" id="CHEBI:29103"/>
    </reaction>
</comment>
<keyword evidence="5 12" id="KW-0633">Potassium transport</keyword>
<keyword evidence="3 12" id="KW-0813">Transport</keyword>
<organism evidence="15 16">
    <name type="scientific">Pseudacidovorax intermedius</name>
    <dbReference type="NCBI Taxonomy" id="433924"/>
    <lineage>
        <taxon>Bacteria</taxon>
        <taxon>Pseudomonadati</taxon>
        <taxon>Pseudomonadota</taxon>
        <taxon>Betaproteobacteria</taxon>
        <taxon>Burkholderiales</taxon>
        <taxon>Comamonadaceae</taxon>
        <taxon>Pseudacidovorax</taxon>
    </lineage>
</organism>
<protein>
    <recommendedName>
        <fullName evidence="12">Probable potassium transport system protein Kup</fullName>
    </recommendedName>
</protein>
<keyword evidence="11 12" id="KW-0472">Membrane</keyword>
<feature type="transmembrane region" description="Helical" evidence="12">
    <location>
        <begin position="236"/>
        <end position="254"/>
    </location>
</feature>
<evidence type="ECO:0000313" key="15">
    <source>
        <dbReference type="EMBL" id="RDI25025.1"/>
    </source>
</evidence>
<comment type="subcellular location">
    <subcellularLocation>
        <location evidence="12">Cell membrane</location>
        <topology evidence="12">Multi-pass membrane protein</topology>
    </subcellularLocation>
    <subcellularLocation>
        <location evidence="1">Membrane</location>
        <topology evidence="1">Multi-pass membrane protein</topology>
    </subcellularLocation>
</comment>
<dbReference type="Pfam" id="PF22776">
    <property type="entry name" value="K_trans_C"/>
    <property type="match status" value="1"/>
</dbReference>
<evidence type="ECO:0000256" key="11">
    <source>
        <dbReference type="ARBA" id="ARBA00023136"/>
    </source>
</evidence>
<feature type="transmembrane region" description="Helical" evidence="12">
    <location>
        <begin position="444"/>
        <end position="462"/>
    </location>
</feature>
<keyword evidence="6 12" id="KW-0812">Transmembrane</keyword>
<feature type="domain" description="K+ potassium transporter C-terminal" evidence="14">
    <location>
        <begin position="496"/>
        <end position="641"/>
    </location>
</feature>
<evidence type="ECO:0000259" key="13">
    <source>
        <dbReference type="Pfam" id="PF02705"/>
    </source>
</evidence>
<feature type="transmembrane region" description="Helical" evidence="12">
    <location>
        <begin position="306"/>
        <end position="337"/>
    </location>
</feature>
<feature type="transmembrane region" description="Helical" evidence="12">
    <location>
        <begin position="358"/>
        <end position="378"/>
    </location>
</feature>
<dbReference type="HAMAP" id="MF_01522">
    <property type="entry name" value="Kup"/>
    <property type="match status" value="1"/>
</dbReference>
<reference evidence="15 16" key="1">
    <citation type="submission" date="2018-07" db="EMBL/GenBank/DDBJ databases">
        <title>Genomic Encyclopedia of Type Strains, Phase IV (KMG-IV): sequencing the most valuable type-strain genomes for metagenomic binning, comparative biology and taxonomic classification.</title>
        <authorList>
            <person name="Goeker M."/>
        </authorList>
    </citation>
    <scope>NUCLEOTIDE SEQUENCE [LARGE SCALE GENOMIC DNA]</scope>
    <source>
        <strain evidence="15 16">DSM 21352</strain>
    </source>
</reference>
<gene>
    <name evidence="12" type="primary">kup</name>
    <name evidence="15" type="ORF">DFR41_10479</name>
</gene>
<evidence type="ECO:0000259" key="14">
    <source>
        <dbReference type="Pfam" id="PF22776"/>
    </source>
</evidence>
<keyword evidence="10 12" id="KW-0406">Ion transport</keyword>
<dbReference type="InterPro" id="IPR053951">
    <property type="entry name" value="K_trans_N"/>
</dbReference>
<dbReference type="GO" id="GO:0005886">
    <property type="term" value="C:plasma membrane"/>
    <property type="evidence" value="ECO:0007669"/>
    <property type="project" value="UniProtKB-SubCell"/>
</dbReference>
<evidence type="ECO:0000256" key="8">
    <source>
        <dbReference type="ARBA" id="ARBA00022958"/>
    </source>
</evidence>
<name>A0A370FG32_9BURK</name>
<dbReference type="InterPro" id="IPR053952">
    <property type="entry name" value="K_trans_C"/>
</dbReference>
<evidence type="ECO:0000256" key="12">
    <source>
        <dbReference type="HAMAP-Rule" id="MF_01522"/>
    </source>
</evidence>
<evidence type="ECO:0000313" key="16">
    <source>
        <dbReference type="Proteomes" id="UP000255265"/>
    </source>
</evidence>
<dbReference type="Proteomes" id="UP000255265">
    <property type="component" value="Unassembled WGS sequence"/>
</dbReference>
<proteinExistence type="inferred from homology"/>
<comment type="similarity">
    <text evidence="2 12">Belongs to the HAK/KUP transporter (TC 2.A.72) family.</text>
</comment>
<evidence type="ECO:0000256" key="7">
    <source>
        <dbReference type="ARBA" id="ARBA00022847"/>
    </source>
</evidence>
<accession>A0A370FG32</accession>
<feature type="transmembrane region" description="Helical" evidence="12">
    <location>
        <begin position="266"/>
        <end position="286"/>
    </location>
</feature>
<evidence type="ECO:0000256" key="1">
    <source>
        <dbReference type="ARBA" id="ARBA00004141"/>
    </source>
</evidence>
<evidence type="ECO:0000256" key="3">
    <source>
        <dbReference type="ARBA" id="ARBA00022448"/>
    </source>
</evidence>
<evidence type="ECO:0000256" key="9">
    <source>
        <dbReference type="ARBA" id="ARBA00022989"/>
    </source>
</evidence>
<feature type="transmembrane region" description="Helical" evidence="12">
    <location>
        <begin position="390"/>
        <end position="411"/>
    </location>
</feature>
<dbReference type="GO" id="GO:0015079">
    <property type="term" value="F:potassium ion transmembrane transporter activity"/>
    <property type="evidence" value="ECO:0007669"/>
    <property type="project" value="UniProtKB-UniRule"/>
</dbReference>
<feature type="transmembrane region" description="Helical" evidence="12">
    <location>
        <begin position="160"/>
        <end position="178"/>
    </location>
</feature>
<dbReference type="AlphaFoldDB" id="A0A370FG32"/>
<dbReference type="STRING" id="433924.NS331_10290"/>
<keyword evidence="4 12" id="KW-1003">Cell membrane</keyword>
<evidence type="ECO:0000256" key="4">
    <source>
        <dbReference type="ARBA" id="ARBA00022475"/>
    </source>
</evidence>
<dbReference type="PANTHER" id="PTHR30540">
    <property type="entry name" value="OSMOTIC STRESS POTASSIUM TRANSPORTER"/>
    <property type="match status" value="1"/>
</dbReference>
<dbReference type="InterPro" id="IPR003855">
    <property type="entry name" value="K+_transporter"/>
</dbReference>